<comment type="subcellular location">
    <subcellularLocation>
        <location evidence="1">Secreted</location>
        <location evidence="1">Cell wall</location>
    </subcellularLocation>
</comment>
<dbReference type="InterPro" id="IPR003591">
    <property type="entry name" value="Leu-rich_rpt_typical-subtyp"/>
</dbReference>
<accession>A0A8J5RY64</accession>
<keyword evidence="4" id="KW-0964">Secreted</keyword>
<dbReference type="FunFam" id="3.80.10.10:FF:000224">
    <property type="entry name" value="Leucine-rich repeat extensin-like protein 1"/>
    <property type="match status" value="1"/>
</dbReference>
<dbReference type="EC" id="2.7.11.1" evidence="2"/>
<evidence type="ECO:0000256" key="3">
    <source>
        <dbReference type="ARBA" id="ARBA00022512"/>
    </source>
</evidence>
<keyword evidence="3" id="KW-0134">Cell wall</keyword>
<keyword evidence="10" id="KW-0325">Glycoprotein</keyword>
<evidence type="ECO:0000256" key="2">
    <source>
        <dbReference type="ARBA" id="ARBA00012513"/>
    </source>
</evidence>
<evidence type="ECO:0000256" key="15">
    <source>
        <dbReference type="SAM" id="MobiDB-lite"/>
    </source>
</evidence>
<evidence type="ECO:0000256" key="14">
    <source>
        <dbReference type="ARBA" id="ARBA00048679"/>
    </source>
</evidence>
<dbReference type="Pfam" id="PF13855">
    <property type="entry name" value="LRR_8"/>
    <property type="match status" value="2"/>
</dbReference>
<keyword evidence="18" id="KW-1185">Reference proteome</keyword>
<proteinExistence type="predicted"/>
<keyword evidence="6" id="KW-0433">Leucine-rich repeat</keyword>
<evidence type="ECO:0000256" key="6">
    <source>
        <dbReference type="ARBA" id="ARBA00022614"/>
    </source>
</evidence>
<dbReference type="AlphaFoldDB" id="A0A8J5RY64"/>
<feature type="compositionally biased region" description="Basic residues" evidence="15">
    <location>
        <begin position="9"/>
        <end position="18"/>
    </location>
</feature>
<keyword evidence="11" id="KW-0379">Hydroxylation</keyword>
<evidence type="ECO:0000313" key="17">
    <source>
        <dbReference type="EMBL" id="KAG8051460.1"/>
    </source>
</evidence>
<reference evidence="17" key="2">
    <citation type="submission" date="2021-02" db="EMBL/GenBank/DDBJ databases">
        <authorList>
            <person name="Kimball J.A."/>
            <person name="Haas M.W."/>
            <person name="Macchietto M."/>
            <person name="Kono T."/>
            <person name="Duquette J."/>
            <person name="Shao M."/>
        </authorList>
    </citation>
    <scope>NUCLEOTIDE SEQUENCE</scope>
    <source>
        <tissue evidence="17">Fresh leaf tissue</tissue>
    </source>
</reference>
<evidence type="ECO:0000256" key="5">
    <source>
        <dbReference type="ARBA" id="ARBA00022527"/>
    </source>
</evidence>
<dbReference type="PANTHER" id="PTHR32093:SF107">
    <property type="entry name" value="OS01G0594300 PROTEIN"/>
    <property type="match status" value="1"/>
</dbReference>
<protein>
    <recommendedName>
        <fullName evidence="2">non-specific serine/threonine protein kinase</fullName>
        <ecNumber evidence="2">2.7.11.1</ecNumber>
    </recommendedName>
    <alternativeName>
        <fullName evidence="12">Cell wall hydroxyproline-rich glycoprotein</fullName>
    </alternativeName>
</protein>
<keyword evidence="9" id="KW-0808">Transferase</keyword>
<comment type="caution">
    <text evidence="17">The sequence shown here is derived from an EMBL/GenBank/DDBJ whole genome shotgun (WGS) entry which is preliminary data.</text>
</comment>
<dbReference type="InterPro" id="IPR001611">
    <property type="entry name" value="Leu-rich_rpt"/>
</dbReference>
<evidence type="ECO:0000256" key="11">
    <source>
        <dbReference type="ARBA" id="ARBA00023278"/>
    </source>
</evidence>
<evidence type="ECO:0000256" key="12">
    <source>
        <dbReference type="ARBA" id="ARBA00041871"/>
    </source>
</evidence>
<organism evidence="17 18">
    <name type="scientific">Zizania palustris</name>
    <name type="common">Northern wild rice</name>
    <dbReference type="NCBI Taxonomy" id="103762"/>
    <lineage>
        <taxon>Eukaryota</taxon>
        <taxon>Viridiplantae</taxon>
        <taxon>Streptophyta</taxon>
        <taxon>Embryophyta</taxon>
        <taxon>Tracheophyta</taxon>
        <taxon>Spermatophyta</taxon>
        <taxon>Magnoliopsida</taxon>
        <taxon>Liliopsida</taxon>
        <taxon>Poales</taxon>
        <taxon>Poaceae</taxon>
        <taxon>BOP clade</taxon>
        <taxon>Oryzoideae</taxon>
        <taxon>Oryzeae</taxon>
        <taxon>Zizaniinae</taxon>
        <taxon>Zizania</taxon>
    </lineage>
</organism>
<dbReference type="InterPro" id="IPR051582">
    <property type="entry name" value="LRR_extensin-like_regulator"/>
</dbReference>
<evidence type="ECO:0000256" key="16">
    <source>
        <dbReference type="SAM" id="SignalP"/>
    </source>
</evidence>
<evidence type="ECO:0000256" key="10">
    <source>
        <dbReference type="ARBA" id="ARBA00023180"/>
    </source>
</evidence>
<keyword evidence="8" id="KW-0677">Repeat</keyword>
<feature type="region of interest" description="Disordered" evidence="15">
    <location>
        <begin position="1"/>
        <end position="24"/>
    </location>
</feature>
<dbReference type="FunFam" id="3.80.10.10:FF:000041">
    <property type="entry name" value="LRR receptor-like serine/threonine-protein kinase ERECTA"/>
    <property type="match status" value="1"/>
</dbReference>
<dbReference type="OrthoDB" id="676979at2759"/>
<comment type="catalytic activity">
    <reaction evidence="14">
        <text>L-seryl-[protein] + ATP = O-phospho-L-seryl-[protein] + ADP + H(+)</text>
        <dbReference type="Rhea" id="RHEA:17989"/>
        <dbReference type="Rhea" id="RHEA-COMP:9863"/>
        <dbReference type="Rhea" id="RHEA-COMP:11604"/>
        <dbReference type="ChEBI" id="CHEBI:15378"/>
        <dbReference type="ChEBI" id="CHEBI:29999"/>
        <dbReference type="ChEBI" id="CHEBI:30616"/>
        <dbReference type="ChEBI" id="CHEBI:83421"/>
        <dbReference type="ChEBI" id="CHEBI:456216"/>
        <dbReference type="EC" id="2.7.11.1"/>
    </reaction>
</comment>
<dbReference type="GO" id="GO:0004674">
    <property type="term" value="F:protein serine/threonine kinase activity"/>
    <property type="evidence" value="ECO:0007669"/>
    <property type="project" value="UniProtKB-KW"/>
</dbReference>
<evidence type="ECO:0000256" key="13">
    <source>
        <dbReference type="ARBA" id="ARBA00047899"/>
    </source>
</evidence>
<evidence type="ECO:0000256" key="9">
    <source>
        <dbReference type="ARBA" id="ARBA00022777"/>
    </source>
</evidence>
<evidence type="ECO:0000313" key="18">
    <source>
        <dbReference type="Proteomes" id="UP000729402"/>
    </source>
</evidence>
<evidence type="ECO:0000256" key="1">
    <source>
        <dbReference type="ARBA" id="ARBA00004191"/>
    </source>
</evidence>
<feature type="signal peptide" evidence="16">
    <location>
        <begin position="1"/>
        <end position="45"/>
    </location>
</feature>
<evidence type="ECO:0000256" key="7">
    <source>
        <dbReference type="ARBA" id="ARBA00022729"/>
    </source>
</evidence>
<dbReference type="EMBL" id="JAAALK010000288">
    <property type="protein sequence ID" value="KAG8051460.1"/>
    <property type="molecule type" value="Genomic_DNA"/>
</dbReference>
<evidence type="ECO:0000256" key="8">
    <source>
        <dbReference type="ARBA" id="ARBA00022737"/>
    </source>
</evidence>
<reference evidence="17" key="1">
    <citation type="journal article" date="2021" name="bioRxiv">
        <title>Whole Genome Assembly and Annotation of Northern Wild Rice, Zizania palustris L., Supports a Whole Genome Duplication in the Zizania Genus.</title>
        <authorList>
            <person name="Haas M."/>
            <person name="Kono T."/>
            <person name="Macchietto M."/>
            <person name="Millas R."/>
            <person name="McGilp L."/>
            <person name="Shao M."/>
            <person name="Duquette J."/>
            <person name="Hirsch C.N."/>
            <person name="Kimball J."/>
        </authorList>
    </citation>
    <scope>NUCLEOTIDE SEQUENCE</scope>
    <source>
        <tissue evidence="17">Fresh leaf tissue</tissue>
    </source>
</reference>
<feature type="region of interest" description="Disordered" evidence="15">
    <location>
        <begin position="423"/>
        <end position="483"/>
    </location>
</feature>
<dbReference type="SMART" id="SM00369">
    <property type="entry name" value="LRR_TYP"/>
    <property type="match status" value="5"/>
</dbReference>
<dbReference type="PANTHER" id="PTHR32093">
    <property type="entry name" value="LEUCINE-RICH REPEAT EXTENSIN-LIKE PROTEIN 3-RELATED"/>
    <property type="match status" value="1"/>
</dbReference>
<gene>
    <name evidence="17" type="ORF">GUJ93_ZPchr0001g29707</name>
</gene>
<keyword evidence="7 16" id="KW-0732">Signal</keyword>
<dbReference type="Proteomes" id="UP000729402">
    <property type="component" value="Unassembled WGS sequence"/>
</dbReference>
<name>A0A8J5RY64_ZIZPA</name>
<evidence type="ECO:0000256" key="4">
    <source>
        <dbReference type="ARBA" id="ARBA00022525"/>
    </source>
</evidence>
<comment type="catalytic activity">
    <reaction evidence="13">
        <text>L-threonyl-[protein] + ATP = O-phospho-L-threonyl-[protein] + ADP + H(+)</text>
        <dbReference type="Rhea" id="RHEA:46608"/>
        <dbReference type="Rhea" id="RHEA-COMP:11060"/>
        <dbReference type="Rhea" id="RHEA-COMP:11605"/>
        <dbReference type="ChEBI" id="CHEBI:15378"/>
        <dbReference type="ChEBI" id="CHEBI:30013"/>
        <dbReference type="ChEBI" id="CHEBI:30616"/>
        <dbReference type="ChEBI" id="CHEBI:61977"/>
        <dbReference type="ChEBI" id="CHEBI:456216"/>
        <dbReference type="EC" id="2.7.11.1"/>
    </reaction>
</comment>
<keyword evidence="9" id="KW-0418">Kinase</keyword>
<feature type="chain" id="PRO_5035261415" description="non-specific serine/threonine protein kinase" evidence="16">
    <location>
        <begin position="46"/>
        <end position="512"/>
    </location>
</feature>
<keyword evidence="5" id="KW-0723">Serine/threonine-protein kinase</keyword>
<sequence length="512" mass="56244">MNPPPASGQRRRSMRRRTAMTTKQQRSKSVLLLLALLLVAVVAEASSGGGGGHGGGVSVDPSYAFPNPRLRDAYVAMQAWKRAVLSDPRNVTGTWHGLDVCAYYGVFCAPAPHDPHLVVVAGVDLNHADLAGHIPEEIGMLTDLAVLHVNSNRFCGLVPRSLDKLGLLHELDLSNNRLVGAFPDVVLRLPSLRYLDLRFNDFEGPVPSELFDRPLDAIFLNSNRLRFQIPDNVGNSPASVLVLANNDFGGCLPASVANMSSTLDEIILMNTGLKSCIPPELGMLTGLTVLDISHNKLMGAIPDELASLEKIEQLDLGHNRLVGEVPEGICHLPHLQNFTYSYNFITGEPPVCMHVKALDDRRNCIPDRPDQRPAEQCQFFNTHHVNCDAFRCKKFVPPSPVVHYDLPPPPYYEVSPEDRYLSPPPPAVHYDLPPPPSYEVSPEDRYLSPPPPTYQAAAPPPPPAYQEAAPPPHYEVSPEDRYLSPPPPAPVMWNIPVYQYSSPPPPAAPWKP</sequence>
<feature type="compositionally biased region" description="Pro residues" evidence="15">
    <location>
        <begin position="423"/>
        <end position="437"/>
    </location>
</feature>
<feature type="compositionally biased region" description="Pro residues" evidence="15">
    <location>
        <begin position="448"/>
        <end position="473"/>
    </location>
</feature>